<dbReference type="PANTHER" id="PTHR35737">
    <property type="entry name" value="CRYPTIC LOCI REGULATOR"/>
    <property type="match status" value="1"/>
</dbReference>
<evidence type="ECO:0000313" key="1">
    <source>
        <dbReference type="EMBL" id="CAH8383418.1"/>
    </source>
</evidence>
<dbReference type="PANTHER" id="PTHR35737:SF1">
    <property type="entry name" value="CRYPTIC LOCI REGULATOR"/>
    <property type="match status" value="1"/>
</dbReference>
<reference evidence="1 2" key="1">
    <citation type="submission" date="2022-03" db="EMBL/GenBank/DDBJ databases">
        <authorList>
            <person name="Macdonald S."/>
            <person name="Ahmed S."/>
            <person name="Newling K."/>
        </authorList>
    </citation>
    <scope>NUCLEOTIDE SEQUENCE [LARGE SCALE GENOMIC DNA]</scope>
</reference>
<organism evidence="1 2">
    <name type="scientific">Eruca vesicaria subsp. sativa</name>
    <name type="common">Garden rocket</name>
    <name type="synonym">Eruca sativa</name>
    <dbReference type="NCBI Taxonomy" id="29727"/>
    <lineage>
        <taxon>Eukaryota</taxon>
        <taxon>Viridiplantae</taxon>
        <taxon>Streptophyta</taxon>
        <taxon>Embryophyta</taxon>
        <taxon>Tracheophyta</taxon>
        <taxon>Spermatophyta</taxon>
        <taxon>Magnoliopsida</taxon>
        <taxon>eudicotyledons</taxon>
        <taxon>Gunneridae</taxon>
        <taxon>Pentapetalae</taxon>
        <taxon>rosids</taxon>
        <taxon>malvids</taxon>
        <taxon>Brassicales</taxon>
        <taxon>Brassicaceae</taxon>
        <taxon>Brassiceae</taxon>
        <taxon>Eruca</taxon>
    </lineage>
</organism>
<dbReference type="EMBL" id="CAKOAT010586264">
    <property type="protein sequence ID" value="CAH8383418.1"/>
    <property type="molecule type" value="Genomic_DNA"/>
</dbReference>
<keyword evidence="2" id="KW-1185">Reference proteome</keyword>
<dbReference type="Proteomes" id="UP001642260">
    <property type="component" value="Unassembled WGS sequence"/>
</dbReference>
<evidence type="ECO:0000313" key="2">
    <source>
        <dbReference type="Proteomes" id="UP001642260"/>
    </source>
</evidence>
<proteinExistence type="predicted"/>
<sequence>MERDQDWVLCNDDGFVFKRIQNSEPPGETSNPVVPELDPAVVERNRRKRKKTTLLNLKSKYQREIHQWEILSNRFNATQEKASRFQTTQEREERLNAEAASFRDSRARENNNSASSFLDELLSIAEAQEVMINDVSNLCEVAENIVRVEEEEVKQTLFDLDVWSSPKNLMASLCDD</sequence>
<gene>
    <name evidence="1" type="ORF">ERUC_LOCUS35901</name>
</gene>
<comment type="caution">
    <text evidence="1">The sequence shown here is derived from an EMBL/GenBank/DDBJ whole genome shotgun (WGS) entry which is preliminary data.</text>
</comment>
<accession>A0ABC8LIQ6</accession>
<name>A0ABC8LIQ6_ERUVS</name>
<dbReference type="AlphaFoldDB" id="A0ABC8LIQ6"/>
<protein>
    <submittedName>
        <fullName evidence="1">Uncharacterized protein</fullName>
    </submittedName>
</protein>